<dbReference type="AlphaFoldDB" id="A0A3D8QXW5"/>
<proteinExistence type="inferred from homology"/>
<dbReference type="PANTHER" id="PTHR31845">
    <property type="entry name" value="FINGER DOMAIN PROTEIN, PUTATIVE-RELATED"/>
    <property type="match status" value="1"/>
</dbReference>
<dbReference type="Pfam" id="PF00172">
    <property type="entry name" value="Zn_clus"/>
    <property type="match status" value="1"/>
</dbReference>
<evidence type="ECO:0000256" key="6">
    <source>
        <dbReference type="ARBA" id="ARBA00023163"/>
    </source>
</evidence>
<evidence type="ECO:0000256" key="1">
    <source>
        <dbReference type="ARBA" id="ARBA00004123"/>
    </source>
</evidence>
<dbReference type="Gene3D" id="4.10.240.10">
    <property type="entry name" value="Zn(2)-C6 fungal-type DNA-binding domain"/>
    <property type="match status" value="1"/>
</dbReference>
<dbReference type="CDD" id="cd12148">
    <property type="entry name" value="fungal_TF_MHR"/>
    <property type="match status" value="1"/>
</dbReference>
<evidence type="ECO:0000256" key="8">
    <source>
        <dbReference type="ARBA" id="ARBA00038134"/>
    </source>
</evidence>
<keyword evidence="2" id="KW-0479">Metal-binding</keyword>
<name>A0A3D8QXW5_9HELO</name>
<evidence type="ECO:0000256" key="5">
    <source>
        <dbReference type="ARBA" id="ARBA00023125"/>
    </source>
</evidence>
<dbReference type="GO" id="GO:0000981">
    <property type="term" value="F:DNA-binding transcription factor activity, RNA polymerase II-specific"/>
    <property type="evidence" value="ECO:0007669"/>
    <property type="project" value="InterPro"/>
</dbReference>
<evidence type="ECO:0000256" key="7">
    <source>
        <dbReference type="ARBA" id="ARBA00023242"/>
    </source>
</evidence>
<evidence type="ECO:0000256" key="2">
    <source>
        <dbReference type="ARBA" id="ARBA00022723"/>
    </source>
</evidence>
<dbReference type="InterPro" id="IPR051089">
    <property type="entry name" value="prtT"/>
</dbReference>
<protein>
    <recommendedName>
        <fullName evidence="9">Transcriptional activator of proteases prtT</fullName>
    </recommendedName>
    <alternativeName>
        <fullName evidence="10">Zn(2)-C6 zinc finger-containing protein prtT</fullName>
    </alternativeName>
</protein>
<gene>
    <name evidence="13" type="ORF">BP6252_10165</name>
</gene>
<evidence type="ECO:0000259" key="12">
    <source>
        <dbReference type="PROSITE" id="PS50048"/>
    </source>
</evidence>
<keyword evidence="6" id="KW-0804">Transcription</keyword>
<dbReference type="GO" id="GO:0005634">
    <property type="term" value="C:nucleus"/>
    <property type="evidence" value="ECO:0007669"/>
    <property type="project" value="UniProtKB-SubCell"/>
</dbReference>
<dbReference type="GO" id="GO:0000976">
    <property type="term" value="F:transcription cis-regulatory region binding"/>
    <property type="evidence" value="ECO:0007669"/>
    <property type="project" value="TreeGrafter"/>
</dbReference>
<dbReference type="InterPro" id="IPR036864">
    <property type="entry name" value="Zn2-C6_fun-type_DNA-bd_sf"/>
</dbReference>
<dbReference type="SUPFAM" id="SSF57701">
    <property type="entry name" value="Zn2/Cys6 DNA-binding domain"/>
    <property type="match status" value="1"/>
</dbReference>
<evidence type="ECO:0000256" key="3">
    <source>
        <dbReference type="ARBA" id="ARBA00022833"/>
    </source>
</evidence>
<feature type="region of interest" description="Disordered" evidence="11">
    <location>
        <begin position="1"/>
        <end position="21"/>
    </location>
</feature>
<evidence type="ECO:0000256" key="9">
    <source>
        <dbReference type="ARBA" id="ARBA00041135"/>
    </source>
</evidence>
<comment type="similarity">
    <text evidence="8">Belongs to the prtT family.</text>
</comment>
<evidence type="ECO:0000256" key="11">
    <source>
        <dbReference type="SAM" id="MobiDB-lite"/>
    </source>
</evidence>
<comment type="caution">
    <text evidence="13">The sequence shown here is derived from an EMBL/GenBank/DDBJ whole genome shotgun (WGS) entry which is preliminary data.</text>
</comment>
<feature type="region of interest" description="Disordered" evidence="11">
    <location>
        <begin position="130"/>
        <end position="155"/>
    </location>
</feature>
<accession>A0A3D8QXW5</accession>
<evidence type="ECO:0000313" key="14">
    <source>
        <dbReference type="Proteomes" id="UP000256645"/>
    </source>
</evidence>
<organism evidence="13 14">
    <name type="scientific">Coleophoma cylindrospora</name>
    <dbReference type="NCBI Taxonomy" id="1849047"/>
    <lineage>
        <taxon>Eukaryota</taxon>
        <taxon>Fungi</taxon>
        <taxon>Dikarya</taxon>
        <taxon>Ascomycota</taxon>
        <taxon>Pezizomycotina</taxon>
        <taxon>Leotiomycetes</taxon>
        <taxon>Helotiales</taxon>
        <taxon>Dermateaceae</taxon>
        <taxon>Coleophoma</taxon>
    </lineage>
</organism>
<keyword evidence="3" id="KW-0862">Zinc</keyword>
<evidence type="ECO:0000313" key="13">
    <source>
        <dbReference type="EMBL" id="RDW66530.1"/>
    </source>
</evidence>
<dbReference type="PANTHER" id="PTHR31845:SF34">
    <property type="entry name" value="TRANSCRIPTIONAL ACTIVATOR OF PROTEASES PRTT"/>
    <property type="match status" value="1"/>
</dbReference>
<keyword evidence="5" id="KW-0238">DNA-binding</keyword>
<dbReference type="SMART" id="SM00066">
    <property type="entry name" value="GAL4"/>
    <property type="match status" value="1"/>
</dbReference>
<keyword evidence="7" id="KW-0539">Nucleus</keyword>
<dbReference type="EMBL" id="PDLM01000011">
    <property type="protein sequence ID" value="RDW66530.1"/>
    <property type="molecule type" value="Genomic_DNA"/>
</dbReference>
<dbReference type="PROSITE" id="PS00463">
    <property type="entry name" value="ZN2_CY6_FUNGAL_1"/>
    <property type="match status" value="1"/>
</dbReference>
<dbReference type="STRING" id="1849047.A0A3D8QXW5"/>
<dbReference type="OrthoDB" id="2595934at2759"/>
<reference evidence="13 14" key="1">
    <citation type="journal article" date="2018" name="IMA Fungus">
        <title>IMA Genome-F 9: Draft genome sequence of Annulohypoxylon stygium, Aspergillus mulundensis, Berkeleyomyces basicola (syn. Thielaviopsis basicola), Ceratocystis smalleyi, two Cercospora beticola strains, Coleophoma cylindrospora, Fusarium fracticaudum, Phialophora cf. hyalina, and Morchella septimelata.</title>
        <authorList>
            <person name="Wingfield B.D."/>
            <person name="Bills G.F."/>
            <person name="Dong Y."/>
            <person name="Huang W."/>
            <person name="Nel W.J."/>
            <person name="Swalarsk-Parry B.S."/>
            <person name="Vaghefi N."/>
            <person name="Wilken P.M."/>
            <person name="An Z."/>
            <person name="de Beer Z.W."/>
            <person name="De Vos L."/>
            <person name="Chen L."/>
            <person name="Duong T.A."/>
            <person name="Gao Y."/>
            <person name="Hammerbacher A."/>
            <person name="Kikkert J.R."/>
            <person name="Li Y."/>
            <person name="Li H."/>
            <person name="Li K."/>
            <person name="Li Q."/>
            <person name="Liu X."/>
            <person name="Ma X."/>
            <person name="Naidoo K."/>
            <person name="Pethybridge S.J."/>
            <person name="Sun J."/>
            <person name="Steenkamp E.T."/>
            <person name="van der Nest M.A."/>
            <person name="van Wyk S."/>
            <person name="Wingfield M.J."/>
            <person name="Xiong C."/>
            <person name="Yue Q."/>
            <person name="Zhang X."/>
        </authorList>
    </citation>
    <scope>NUCLEOTIDE SEQUENCE [LARGE SCALE GENOMIC DNA]</scope>
    <source>
        <strain evidence="13 14">BP6252</strain>
    </source>
</reference>
<dbReference type="GO" id="GO:0008270">
    <property type="term" value="F:zinc ion binding"/>
    <property type="evidence" value="ECO:0007669"/>
    <property type="project" value="InterPro"/>
</dbReference>
<keyword evidence="4" id="KW-0805">Transcription regulation</keyword>
<evidence type="ECO:0000256" key="4">
    <source>
        <dbReference type="ARBA" id="ARBA00023015"/>
    </source>
</evidence>
<dbReference type="PROSITE" id="PS50048">
    <property type="entry name" value="ZN2_CY6_FUNGAL_2"/>
    <property type="match status" value="1"/>
</dbReference>
<dbReference type="Proteomes" id="UP000256645">
    <property type="component" value="Unassembled WGS sequence"/>
</dbReference>
<sequence>MSLSKSPTGKRKHPFPEGDAAPAKRKVRSCDTCRRLKTRCESGLGLDGGAACHRCGILKLECSLDTFVPARAKGHHGESDEAQEGQPQDCLNCNERLLALETSLAQMRSSLDAILRNSVSVSSPAASRVKDSEAHDYVSTPPKSVHQNGPLVADHNSRTAPASLIRDMKHYILGAERETLKDASEDVISKGIITEEMAHTLLAAFSQISKRWLFMKSNVASTVALRQTSPLLFATCVLAGLQINPSQHVKLHQELYQHVSSLLSKSMLVSPLSLEAIQAMLIFSMWNLAPDNDTSNVDTWLLSGITGMQGSLAINFEQLLKPVAEGGNVKARETLRAWNLICLCHLQFSVGTGRPPVISRQYLNQCSNILRFPSYDSRDQMVAAGVELYDTLCTLTNSDVVQTDSLVWEEIDNWKRERGQFFELDSTKPLRFAYSCAYLILARRTLKHLSDDSLTKVQTQASNTTNLDPSHFFLLAIEHAHRILHLFLAMSGLTALVRPAYEVLLCSFAMVTLSEFAIYLEDVDATLALMERTSQHVPLGGKAEPVSKWALGVMKKYVFDSQKTKEANFDERQRFLLSSGQDSAGFGSAIASPNVTAGVVLPDNFDASQWGAEGLMYQDFPSLEDMFLGN</sequence>
<evidence type="ECO:0000256" key="10">
    <source>
        <dbReference type="ARBA" id="ARBA00042461"/>
    </source>
</evidence>
<dbReference type="InterPro" id="IPR001138">
    <property type="entry name" value="Zn2Cys6_DnaBD"/>
</dbReference>
<comment type="subcellular location">
    <subcellularLocation>
        <location evidence="1">Nucleus</location>
    </subcellularLocation>
</comment>
<dbReference type="CDD" id="cd00067">
    <property type="entry name" value="GAL4"/>
    <property type="match status" value="1"/>
</dbReference>
<keyword evidence="14" id="KW-1185">Reference proteome</keyword>
<feature type="domain" description="Zn(2)-C6 fungal-type" evidence="12">
    <location>
        <begin position="29"/>
        <end position="64"/>
    </location>
</feature>